<comment type="caution">
    <text evidence="2">The sequence shown here is derived from an EMBL/GenBank/DDBJ whole genome shotgun (WGS) entry which is preliminary data.</text>
</comment>
<dbReference type="EMBL" id="VSRR010053737">
    <property type="protein sequence ID" value="MPC80334.1"/>
    <property type="molecule type" value="Genomic_DNA"/>
</dbReference>
<reference evidence="2 3" key="1">
    <citation type="submission" date="2019-05" db="EMBL/GenBank/DDBJ databases">
        <title>Another draft genome of Portunus trituberculatus and its Hox gene families provides insights of decapod evolution.</title>
        <authorList>
            <person name="Jeong J.-H."/>
            <person name="Song I."/>
            <person name="Kim S."/>
            <person name="Choi T."/>
            <person name="Kim D."/>
            <person name="Ryu S."/>
            <person name="Kim W."/>
        </authorList>
    </citation>
    <scope>NUCLEOTIDE SEQUENCE [LARGE SCALE GENOMIC DNA]</scope>
    <source>
        <tissue evidence="2">Muscle</tissue>
    </source>
</reference>
<organism evidence="2 3">
    <name type="scientific">Portunus trituberculatus</name>
    <name type="common">Swimming crab</name>
    <name type="synonym">Neptunus trituberculatus</name>
    <dbReference type="NCBI Taxonomy" id="210409"/>
    <lineage>
        <taxon>Eukaryota</taxon>
        <taxon>Metazoa</taxon>
        <taxon>Ecdysozoa</taxon>
        <taxon>Arthropoda</taxon>
        <taxon>Crustacea</taxon>
        <taxon>Multicrustacea</taxon>
        <taxon>Malacostraca</taxon>
        <taxon>Eumalacostraca</taxon>
        <taxon>Eucarida</taxon>
        <taxon>Decapoda</taxon>
        <taxon>Pleocyemata</taxon>
        <taxon>Brachyura</taxon>
        <taxon>Eubrachyura</taxon>
        <taxon>Portunoidea</taxon>
        <taxon>Portunidae</taxon>
        <taxon>Portuninae</taxon>
        <taxon>Portunus</taxon>
    </lineage>
</organism>
<name>A0A5B7IIG6_PORTR</name>
<evidence type="ECO:0000313" key="3">
    <source>
        <dbReference type="Proteomes" id="UP000324222"/>
    </source>
</evidence>
<evidence type="ECO:0000256" key="1">
    <source>
        <dbReference type="SAM" id="MobiDB-lite"/>
    </source>
</evidence>
<feature type="region of interest" description="Disordered" evidence="1">
    <location>
        <begin position="1"/>
        <end position="32"/>
    </location>
</feature>
<proteinExistence type="predicted"/>
<sequence length="107" mass="11845">MSAAPLHHWIANTTTQPRGKKAKEYGPQLSSRVSEMARRPVLCFDTVTATETVTQPWPAHMRGTTALDAVDRRAPFSTPVPPLHPLLSLCLPDLWNALFTVLTLTEL</sequence>
<accession>A0A5B7IIG6</accession>
<protein>
    <submittedName>
        <fullName evidence="2">Uncharacterized protein</fullName>
    </submittedName>
</protein>
<gene>
    <name evidence="2" type="ORF">E2C01_074912</name>
</gene>
<evidence type="ECO:0000313" key="2">
    <source>
        <dbReference type="EMBL" id="MPC80334.1"/>
    </source>
</evidence>
<dbReference type="AlphaFoldDB" id="A0A5B7IIG6"/>
<dbReference type="Proteomes" id="UP000324222">
    <property type="component" value="Unassembled WGS sequence"/>
</dbReference>
<keyword evidence="3" id="KW-1185">Reference proteome</keyword>